<evidence type="ECO:0000256" key="2">
    <source>
        <dbReference type="ARBA" id="ARBA00005215"/>
    </source>
</evidence>
<dbReference type="Gene3D" id="3.40.190.80">
    <property type="match status" value="1"/>
</dbReference>
<keyword evidence="8 9" id="KW-0119">Carbohydrate metabolism</keyword>
<evidence type="ECO:0000256" key="6">
    <source>
        <dbReference type="ARBA" id="ARBA00022801"/>
    </source>
</evidence>
<reference evidence="13" key="1">
    <citation type="submission" date="2020-12" db="EMBL/GenBank/DDBJ databases">
        <title>Methylobrevis albus sp. nov., isolated from fresh water lack sediment.</title>
        <authorList>
            <person name="Zou Q."/>
        </authorList>
    </citation>
    <scope>NUCLEOTIDE SEQUENCE</scope>
    <source>
        <strain evidence="13">L22</strain>
    </source>
</reference>
<dbReference type="RefSeq" id="WP_197309318.1">
    <property type="nucleotide sequence ID" value="NZ_JADZLT010000016.1"/>
</dbReference>
<evidence type="ECO:0000256" key="10">
    <source>
        <dbReference type="RuleBase" id="RU000508"/>
    </source>
</evidence>
<dbReference type="PROSITE" id="PS00124">
    <property type="entry name" value="FBPASE"/>
    <property type="match status" value="1"/>
</dbReference>
<dbReference type="NCBIfam" id="NF006780">
    <property type="entry name" value="PRK09293.1-4"/>
    <property type="match status" value="1"/>
</dbReference>
<feature type="binding site" evidence="9">
    <location>
        <position position="87"/>
    </location>
    <ligand>
        <name>Mg(2+)</name>
        <dbReference type="ChEBI" id="CHEBI:18420"/>
        <label>1</label>
    </ligand>
</feature>
<evidence type="ECO:0000256" key="1">
    <source>
        <dbReference type="ARBA" id="ARBA00001273"/>
    </source>
</evidence>
<comment type="caution">
    <text evidence="13">The sequence shown here is derived from an EMBL/GenBank/DDBJ whole genome shotgun (WGS) entry which is preliminary data.</text>
</comment>
<keyword evidence="4 9" id="KW-0963">Cytoplasm</keyword>
<comment type="subunit">
    <text evidence="9">Homotetramer.</text>
</comment>
<evidence type="ECO:0000256" key="9">
    <source>
        <dbReference type="HAMAP-Rule" id="MF_01855"/>
    </source>
</evidence>
<dbReference type="PANTHER" id="PTHR11556:SF35">
    <property type="entry name" value="SEDOHEPTULOSE-1,7-BISPHOSPHATASE, CHLOROPLASTIC"/>
    <property type="match status" value="1"/>
</dbReference>
<evidence type="ECO:0000259" key="11">
    <source>
        <dbReference type="Pfam" id="PF00316"/>
    </source>
</evidence>
<dbReference type="Gene3D" id="3.30.540.10">
    <property type="entry name" value="Fructose-1,6-Bisphosphatase, subunit A, domain 1"/>
    <property type="match status" value="1"/>
</dbReference>
<keyword evidence="14" id="KW-1185">Reference proteome</keyword>
<dbReference type="InterPro" id="IPR044015">
    <property type="entry name" value="FBPase_C_dom"/>
</dbReference>
<accession>A0A931HYZ4</accession>
<feature type="binding site" evidence="9">
    <location>
        <position position="267"/>
    </location>
    <ligand>
        <name>Mg(2+)</name>
        <dbReference type="ChEBI" id="CHEBI:18420"/>
        <label>2</label>
    </ligand>
</feature>
<comment type="pathway">
    <text evidence="2">Carbohydrate biosynthesis; Calvin cycle.</text>
</comment>
<comment type="caution">
    <text evidence="9">Lacks conserved residue(s) required for the propagation of feature annotation.</text>
</comment>
<dbReference type="AlphaFoldDB" id="A0A931HYZ4"/>
<dbReference type="GO" id="GO:0005829">
    <property type="term" value="C:cytosol"/>
    <property type="evidence" value="ECO:0007669"/>
    <property type="project" value="TreeGrafter"/>
</dbReference>
<dbReference type="GO" id="GO:0030388">
    <property type="term" value="P:fructose 1,6-bisphosphate metabolic process"/>
    <property type="evidence" value="ECO:0007669"/>
    <property type="project" value="TreeGrafter"/>
</dbReference>
<comment type="subcellular location">
    <subcellularLocation>
        <location evidence="9">Cytoplasm</location>
    </subcellularLocation>
</comment>
<feature type="domain" description="Fructose-1-6-bisphosphatase class 1 C-terminal" evidence="12">
    <location>
        <begin position="186"/>
        <end position="316"/>
    </location>
</feature>
<gene>
    <name evidence="9" type="primary">fbp</name>
    <name evidence="13" type="ORF">I5731_00095</name>
</gene>
<dbReference type="PANTHER" id="PTHR11556">
    <property type="entry name" value="FRUCTOSE-1,6-BISPHOSPHATASE-RELATED"/>
    <property type="match status" value="1"/>
</dbReference>
<dbReference type="HAMAP" id="MF_01855">
    <property type="entry name" value="FBPase_class1"/>
    <property type="match status" value="1"/>
</dbReference>
<dbReference type="Pfam" id="PF18913">
    <property type="entry name" value="FBPase_C"/>
    <property type="match status" value="1"/>
</dbReference>
<feature type="domain" description="Fructose-1-6-bisphosphatase class I N-terminal" evidence="11">
    <location>
        <begin position="52"/>
        <end position="177"/>
    </location>
</feature>
<dbReference type="GO" id="GO:0042132">
    <property type="term" value="F:fructose 1,6-bisphosphate 1-phosphatase activity"/>
    <property type="evidence" value="ECO:0007669"/>
    <property type="project" value="UniProtKB-UniRule"/>
</dbReference>
<evidence type="ECO:0000256" key="7">
    <source>
        <dbReference type="ARBA" id="ARBA00022842"/>
    </source>
</evidence>
<evidence type="ECO:0000313" key="14">
    <source>
        <dbReference type="Proteomes" id="UP000631694"/>
    </source>
</evidence>
<dbReference type="EC" id="3.1.3.11" evidence="9"/>
<proteinExistence type="inferred from homology"/>
<keyword evidence="7 9" id="KW-0460">Magnesium</keyword>
<keyword evidence="6 9" id="KW-0378">Hydrolase</keyword>
<dbReference type="InterPro" id="IPR033391">
    <property type="entry name" value="FBPase_N"/>
</dbReference>
<evidence type="ECO:0000256" key="8">
    <source>
        <dbReference type="ARBA" id="ARBA00023277"/>
    </source>
</evidence>
<feature type="binding site" evidence="9">
    <location>
        <begin position="109"/>
        <end position="112"/>
    </location>
    <ligand>
        <name>substrate</name>
    </ligand>
</feature>
<dbReference type="GO" id="GO:0006094">
    <property type="term" value="P:gluconeogenesis"/>
    <property type="evidence" value="ECO:0007669"/>
    <property type="project" value="UniProtKB-UniRule"/>
</dbReference>
<dbReference type="Proteomes" id="UP000631694">
    <property type="component" value="Unassembled WGS sequence"/>
</dbReference>
<dbReference type="InterPro" id="IPR028343">
    <property type="entry name" value="FBPtase"/>
</dbReference>
<feature type="binding site" evidence="9">
    <location>
        <position position="109"/>
    </location>
    <ligand>
        <name>Mg(2+)</name>
        <dbReference type="ChEBI" id="CHEBI:18420"/>
        <label>2</label>
    </ligand>
</feature>
<feature type="binding site" evidence="9">
    <location>
        <position position="106"/>
    </location>
    <ligand>
        <name>Mg(2+)</name>
        <dbReference type="ChEBI" id="CHEBI:18420"/>
        <label>2</label>
    </ligand>
</feature>
<protein>
    <recommendedName>
        <fullName evidence="9">Fructose-1,6-bisphosphatase class 1</fullName>
        <shortName evidence="9">FBPase class 1</shortName>
        <ecNumber evidence="9">3.1.3.11</ecNumber>
    </recommendedName>
    <alternativeName>
        <fullName evidence="9">D-fructose-1,6-bisphosphate 1-phosphohydrolase class 1</fullName>
    </alternativeName>
</protein>
<keyword evidence="5 9" id="KW-0479">Metal-binding</keyword>
<dbReference type="GO" id="GO:0000287">
    <property type="term" value="F:magnesium ion binding"/>
    <property type="evidence" value="ECO:0007669"/>
    <property type="project" value="UniProtKB-UniRule"/>
</dbReference>
<dbReference type="InterPro" id="IPR000146">
    <property type="entry name" value="FBPase_class-1"/>
</dbReference>
<evidence type="ECO:0000256" key="5">
    <source>
        <dbReference type="ARBA" id="ARBA00022723"/>
    </source>
</evidence>
<dbReference type="PIRSF" id="PIRSF000904">
    <property type="entry name" value="FBPtase_SBPase"/>
    <property type="match status" value="1"/>
</dbReference>
<dbReference type="GO" id="GO:0006002">
    <property type="term" value="P:fructose 6-phosphate metabolic process"/>
    <property type="evidence" value="ECO:0007669"/>
    <property type="project" value="TreeGrafter"/>
</dbReference>
<dbReference type="GO" id="GO:0005986">
    <property type="term" value="P:sucrose biosynthetic process"/>
    <property type="evidence" value="ECO:0007669"/>
    <property type="project" value="TreeGrafter"/>
</dbReference>
<feature type="binding site" evidence="9">
    <location>
        <position position="108"/>
    </location>
    <ligand>
        <name>Mg(2+)</name>
        <dbReference type="ChEBI" id="CHEBI:18420"/>
        <label>1</label>
    </ligand>
</feature>
<dbReference type="PIRSF" id="PIRSF500210">
    <property type="entry name" value="FBPtase"/>
    <property type="match status" value="1"/>
</dbReference>
<sequence length="318" mass="32605">MISLEDHLAAAAGADPQRLAAVAAVRAIAATGIALGARLADGALFEEPGRIVGVNSDGDKQKALDVAAHGMFTDALLAAGVAAVGSEEAEAVIPGDPAGLVAAAFDPIDGSSHIGLAAALGTFFSVLPAVPGGDAFLQAGRNQIAAGYLIYGHETVLGLTLGDGTYLFTLDRRDGRFKGGRKLQVPATSGEFGADMANRRHWPAKLTRFADAALAGAAGPRGRDLRLRWQSAAVVDMHRILLAGGLFLYPADARPDAANGRLRHVYEVNPIAMLVEQAGGRATDGNGAAILDKVPAHLHARAPIVCGSADEVAQYEAG</sequence>
<comment type="cofactor">
    <cofactor evidence="9">
        <name>Mg(2+)</name>
        <dbReference type="ChEBI" id="CHEBI:18420"/>
    </cofactor>
    <text evidence="9">Binds 2 magnesium ions per subunit.</text>
</comment>
<organism evidence="13 14">
    <name type="scientific">Methylobrevis albus</name>
    <dbReference type="NCBI Taxonomy" id="2793297"/>
    <lineage>
        <taxon>Bacteria</taxon>
        <taxon>Pseudomonadati</taxon>
        <taxon>Pseudomonadota</taxon>
        <taxon>Alphaproteobacteria</taxon>
        <taxon>Hyphomicrobiales</taxon>
        <taxon>Pleomorphomonadaceae</taxon>
        <taxon>Methylobrevis</taxon>
    </lineage>
</organism>
<dbReference type="InterPro" id="IPR020548">
    <property type="entry name" value="Fructose_bisphosphatase_AS"/>
</dbReference>
<evidence type="ECO:0000256" key="3">
    <source>
        <dbReference type="ARBA" id="ARBA00010941"/>
    </source>
</evidence>
<evidence type="ECO:0000313" key="13">
    <source>
        <dbReference type="EMBL" id="MBH0236210.1"/>
    </source>
</evidence>
<name>A0A931HYZ4_9HYPH</name>
<dbReference type="SUPFAM" id="SSF56655">
    <property type="entry name" value="Carbohydrate phosphatase"/>
    <property type="match status" value="1"/>
</dbReference>
<evidence type="ECO:0000259" key="12">
    <source>
        <dbReference type="Pfam" id="PF18913"/>
    </source>
</evidence>
<dbReference type="Pfam" id="PF00316">
    <property type="entry name" value="FBPase"/>
    <property type="match status" value="1"/>
</dbReference>
<dbReference type="GO" id="GO:0006000">
    <property type="term" value="P:fructose metabolic process"/>
    <property type="evidence" value="ECO:0007669"/>
    <property type="project" value="TreeGrafter"/>
</dbReference>
<evidence type="ECO:0000256" key="4">
    <source>
        <dbReference type="ARBA" id="ARBA00022490"/>
    </source>
</evidence>
<comment type="similarity">
    <text evidence="3 9 10">Belongs to the FBPase class 1 family.</text>
</comment>
<dbReference type="PRINTS" id="PR00115">
    <property type="entry name" value="F16BPHPHTASE"/>
</dbReference>
<dbReference type="EMBL" id="JADZLT010000016">
    <property type="protein sequence ID" value="MBH0236210.1"/>
    <property type="molecule type" value="Genomic_DNA"/>
</dbReference>
<comment type="catalytic activity">
    <reaction evidence="1 9">
        <text>beta-D-fructose 1,6-bisphosphate + H2O = beta-D-fructose 6-phosphate + phosphate</text>
        <dbReference type="Rhea" id="RHEA:11064"/>
        <dbReference type="ChEBI" id="CHEBI:15377"/>
        <dbReference type="ChEBI" id="CHEBI:32966"/>
        <dbReference type="ChEBI" id="CHEBI:43474"/>
        <dbReference type="ChEBI" id="CHEBI:57634"/>
        <dbReference type="EC" id="3.1.3.11"/>
    </reaction>
</comment>
<feature type="binding site" evidence="9">
    <location>
        <position position="106"/>
    </location>
    <ligand>
        <name>Mg(2+)</name>
        <dbReference type="ChEBI" id="CHEBI:18420"/>
        <label>1</label>
    </ligand>
</feature>